<keyword evidence="3" id="KW-1185">Reference proteome</keyword>
<accession>A0A1E5ULI6</accession>
<protein>
    <submittedName>
        <fullName evidence="2">Uncharacterized protein</fullName>
    </submittedName>
</protein>
<gene>
    <name evidence="2" type="ORF">BAE44_0025252</name>
</gene>
<dbReference type="Proteomes" id="UP000095767">
    <property type="component" value="Unassembled WGS sequence"/>
</dbReference>
<dbReference type="AlphaFoldDB" id="A0A1E5ULI6"/>
<organism evidence="2 3">
    <name type="scientific">Dichanthelium oligosanthes</name>
    <dbReference type="NCBI Taxonomy" id="888268"/>
    <lineage>
        <taxon>Eukaryota</taxon>
        <taxon>Viridiplantae</taxon>
        <taxon>Streptophyta</taxon>
        <taxon>Embryophyta</taxon>
        <taxon>Tracheophyta</taxon>
        <taxon>Spermatophyta</taxon>
        <taxon>Magnoliopsida</taxon>
        <taxon>Liliopsida</taxon>
        <taxon>Poales</taxon>
        <taxon>Poaceae</taxon>
        <taxon>PACMAD clade</taxon>
        <taxon>Panicoideae</taxon>
        <taxon>Panicodae</taxon>
        <taxon>Paniceae</taxon>
        <taxon>Dichantheliinae</taxon>
        <taxon>Dichanthelium</taxon>
    </lineage>
</organism>
<comment type="caution">
    <text evidence="2">The sequence shown here is derived from an EMBL/GenBank/DDBJ whole genome shotgun (WGS) entry which is preliminary data.</text>
</comment>
<sequence>LPSPLVPATASFLWTCCSTSWSGSRPRRSAASAPSAGHGCPSPPTRSSSRRTPPATRARSSWPPTVPTPSTSISWTCPAMSSSGCLSRAAKPAACCGGCRARALTSSASPLGEEPAAL</sequence>
<evidence type="ECO:0000313" key="2">
    <source>
        <dbReference type="EMBL" id="OEL13729.1"/>
    </source>
</evidence>
<dbReference type="EMBL" id="LWDX02072465">
    <property type="protein sequence ID" value="OEL13729.1"/>
    <property type="molecule type" value="Genomic_DNA"/>
</dbReference>
<proteinExistence type="predicted"/>
<feature type="non-terminal residue" evidence="2">
    <location>
        <position position="1"/>
    </location>
</feature>
<feature type="region of interest" description="Disordered" evidence="1">
    <location>
        <begin position="20"/>
        <end position="73"/>
    </location>
</feature>
<evidence type="ECO:0000313" key="3">
    <source>
        <dbReference type="Proteomes" id="UP000095767"/>
    </source>
</evidence>
<name>A0A1E5ULI6_9POAL</name>
<reference evidence="2 3" key="1">
    <citation type="submission" date="2016-09" db="EMBL/GenBank/DDBJ databases">
        <title>The draft genome of Dichanthelium oligosanthes: A C3 panicoid grass species.</title>
        <authorList>
            <person name="Studer A.J."/>
            <person name="Schnable J.C."/>
            <person name="Brutnell T.P."/>
        </authorList>
    </citation>
    <scope>NUCLEOTIDE SEQUENCE [LARGE SCALE GENOMIC DNA]</scope>
    <source>
        <strain evidence="3">cv. Kellogg 1175</strain>
        <tissue evidence="2">Leaf</tissue>
    </source>
</reference>
<evidence type="ECO:0000256" key="1">
    <source>
        <dbReference type="SAM" id="MobiDB-lite"/>
    </source>
</evidence>